<dbReference type="EMBL" id="SJKD01000019">
    <property type="protein sequence ID" value="TCC33872.1"/>
    <property type="molecule type" value="Genomic_DNA"/>
</dbReference>
<dbReference type="OrthoDB" id="3857336at2"/>
<comment type="caution">
    <text evidence="1">The sequence shown here is derived from an EMBL/GenBank/DDBJ whole genome shotgun (WGS) entry which is preliminary data.</text>
</comment>
<organism evidence="1 2">
    <name type="scientific">Kribbella capetownensis</name>
    <dbReference type="NCBI Taxonomy" id="1572659"/>
    <lineage>
        <taxon>Bacteria</taxon>
        <taxon>Bacillati</taxon>
        <taxon>Actinomycetota</taxon>
        <taxon>Actinomycetes</taxon>
        <taxon>Propionibacteriales</taxon>
        <taxon>Kribbellaceae</taxon>
        <taxon>Kribbella</taxon>
    </lineage>
</organism>
<accession>A0A4V6N441</accession>
<sequence>MSAGTTTTATTSVTIADLFAEVQSIESVFGAMGWAEDEIEQAQLRHPGATDAIWHSFSLLTPVHPLMQRSEPLFRAYCREILDRVAAGSDTRPGTAAEICCVASEASEKAPLTSPAFGLYARAFRVVFPDQQFPGEEIRDGAYMEHVEALHGAAIDDIAADTRRRLTRKDRTLTGIECAGLHHGEPVECRYRPTQGHLFVA</sequence>
<dbReference type="RefSeq" id="WP_131519359.1">
    <property type="nucleotide sequence ID" value="NZ_SJKD01000019.1"/>
</dbReference>
<proteinExistence type="predicted"/>
<keyword evidence="2" id="KW-1185">Reference proteome</keyword>
<gene>
    <name evidence="1" type="ORF">E0H75_42195</name>
</gene>
<dbReference type="Proteomes" id="UP000293342">
    <property type="component" value="Unassembled WGS sequence"/>
</dbReference>
<protein>
    <submittedName>
        <fullName evidence="1">Uncharacterized protein</fullName>
    </submittedName>
</protein>
<name>A0A4V6N441_9ACTN</name>
<reference evidence="1 2" key="1">
    <citation type="submission" date="2019-02" db="EMBL/GenBank/DDBJ databases">
        <title>Kribbella capetownensis sp. nov. and Kribbella speibonae sp. nov., isolated from soil.</title>
        <authorList>
            <person name="Curtis S.M."/>
            <person name="Norton I."/>
            <person name="Everest G.J."/>
            <person name="Meyers P.R."/>
        </authorList>
    </citation>
    <scope>NUCLEOTIDE SEQUENCE [LARGE SCALE GENOMIC DNA]</scope>
    <source>
        <strain evidence="1 2">YM53</strain>
    </source>
</reference>
<dbReference type="AlphaFoldDB" id="A0A4V6N441"/>
<evidence type="ECO:0000313" key="1">
    <source>
        <dbReference type="EMBL" id="TCC33872.1"/>
    </source>
</evidence>
<evidence type="ECO:0000313" key="2">
    <source>
        <dbReference type="Proteomes" id="UP000293342"/>
    </source>
</evidence>